<proteinExistence type="predicted"/>
<organism evidence="1 2">
    <name type="scientific">Acetobacter senegalensis</name>
    <dbReference type="NCBI Taxonomy" id="446692"/>
    <lineage>
        <taxon>Bacteria</taxon>
        <taxon>Pseudomonadati</taxon>
        <taxon>Pseudomonadota</taxon>
        <taxon>Alphaproteobacteria</taxon>
        <taxon>Acetobacterales</taxon>
        <taxon>Acetobacteraceae</taxon>
        <taxon>Acetobacter</taxon>
    </lineage>
</organism>
<protein>
    <submittedName>
        <fullName evidence="1">Uncharacterized protein</fullName>
    </submittedName>
</protein>
<dbReference type="RefSeq" id="WP_058987802.1">
    <property type="nucleotide sequence ID" value="NZ_JAIMFP010000013.1"/>
</dbReference>
<accession>A0A0U5ETQ0</accession>
<keyword evidence="2" id="KW-1185">Reference proteome</keyword>
<dbReference type="KEGG" id="asz:ASN_1762"/>
<dbReference type="PATRIC" id="fig|446692.3.peg.1800"/>
<evidence type="ECO:0000313" key="1">
    <source>
        <dbReference type="EMBL" id="CEF41098.1"/>
    </source>
</evidence>
<reference evidence="2" key="1">
    <citation type="submission" date="2014-09" db="EMBL/GenBank/DDBJ databases">
        <authorList>
            <person name="Illeghems K.G."/>
        </authorList>
    </citation>
    <scope>NUCLEOTIDE SEQUENCE [LARGE SCALE GENOMIC DNA]</scope>
    <source>
        <strain evidence="2">108B</strain>
    </source>
</reference>
<dbReference type="GeneID" id="34782818"/>
<evidence type="ECO:0000313" key="2">
    <source>
        <dbReference type="Proteomes" id="UP000056109"/>
    </source>
</evidence>
<sequence>MEKETEFGTVQVGGEYVTNPFSPLDTADTAPGNLHLASPYLGISLLRTARLWSRLHPWATVGQRIALAQEVAKELGVDVGCIG</sequence>
<dbReference type="Proteomes" id="UP000056109">
    <property type="component" value="Chromosome I"/>
</dbReference>
<dbReference type="AlphaFoldDB" id="A0A0U5ETQ0"/>
<gene>
    <name evidence="1" type="ORF">ASN_1762</name>
</gene>
<name>A0A0U5ETQ0_9PROT</name>
<dbReference type="EMBL" id="LN606600">
    <property type="protein sequence ID" value="CEF41098.1"/>
    <property type="molecule type" value="Genomic_DNA"/>
</dbReference>